<accession>A0A016S7E1</accession>
<organism evidence="2 3">
    <name type="scientific">Ancylostoma ceylanicum</name>
    <dbReference type="NCBI Taxonomy" id="53326"/>
    <lineage>
        <taxon>Eukaryota</taxon>
        <taxon>Metazoa</taxon>
        <taxon>Ecdysozoa</taxon>
        <taxon>Nematoda</taxon>
        <taxon>Chromadorea</taxon>
        <taxon>Rhabditida</taxon>
        <taxon>Rhabditina</taxon>
        <taxon>Rhabditomorpha</taxon>
        <taxon>Strongyloidea</taxon>
        <taxon>Ancylostomatidae</taxon>
        <taxon>Ancylostomatinae</taxon>
        <taxon>Ancylostoma</taxon>
    </lineage>
</organism>
<evidence type="ECO:0000313" key="2">
    <source>
        <dbReference type="EMBL" id="EYB86386.1"/>
    </source>
</evidence>
<reference evidence="3" key="1">
    <citation type="journal article" date="2015" name="Nat. Genet.">
        <title>The genome and transcriptome of the zoonotic hookworm Ancylostoma ceylanicum identify infection-specific gene families.</title>
        <authorList>
            <person name="Schwarz E.M."/>
            <person name="Hu Y."/>
            <person name="Antoshechkin I."/>
            <person name="Miller M.M."/>
            <person name="Sternberg P.W."/>
            <person name="Aroian R.V."/>
        </authorList>
    </citation>
    <scope>NUCLEOTIDE SEQUENCE</scope>
    <source>
        <strain evidence="3">HY135</strain>
    </source>
</reference>
<keyword evidence="3" id="KW-1185">Reference proteome</keyword>
<name>A0A016S7E1_9BILA</name>
<evidence type="ECO:0000256" key="1">
    <source>
        <dbReference type="SAM" id="MobiDB-lite"/>
    </source>
</evidence>
<feature type="compositionally biased region" description="Basic residues" evidence="1">
    <location>
        <begin position="24"/>
        <end position="34"/>
    </location>
</feature>
<proteinExistence type="predicted"/>
<dbReference type="AlphaFoldDB" id="A0A016S7E1"/>
<dbReference type="Proteomes" id="UP000024635">
    <property type="component" value="Unassembled WGS sequence"/>
</dbReference>
<dbReference type="EMBL" id="JARK01001616">
    <property type="protein sequence ID" value="EYB86386.1"/>
    <property type="molecule type" value="Genomic_DNA"/>
</dbReference>
<feature type="region of interest" description="Disordered" evidence="1">
    <location>
        <begin position="1"/>
        <end position="34"/>
    </location>
</feature>
<gene>
    <name evidence="2" type="primary">Acey_s0280.g1232</name>
    <name evidence="2" type="ORF">Y032_0280g1232</name>
</gene>
<comment type="caution">
    <text evidence="2">The sequence shown here is derived from an EMBL/GenBank/DDBJ whole genome shotgun (WGS) entry which is preliminary data.</text>
</comment>
<feature type="compositionally biased region" description="Low complexity" evidence="1">
    <location>
        <begin position="1"/>
        <end position="13"/>
    </location>
</feature>
<protein>
    <submittedName>
        <fullName evidence="2">Uncharacterized protein</fullName>
    </submittedName>
</protein>
<sequence length="102" mass="11485">MSSSSEARNSACSGDDESDSRTRDSKRHVYRKRRGDLGKKRVLASIVPKNEIQVPCEEEVVPVATSTGQLRYFERAVNGDDVYKPPKMNSWCKMDAKFVLST</sequence>
<dbReference type="OrthoDB" id="5830203at2759"/>
<evidence type="ECO:0000313" key="3">
    <source>
        <dbReference type="Proteomes" id="UP000024635"/>
    </source>
</evidence>